<feature type="active site" evidence="10 11">
    <location>
        <position position="188"/>
    </location>
</feature>
<proteinExistence type="inferred from homology"/>
<dbReference type="InterPro" id="IPR029062">
    <property type="entry name" value="Class_I_gatase-like"/>
</dbReference>
<dbReference type="EC" id="3.5.1.2" evidence="10"/>
<keyword evidence="10" id="KW-0963">Cytoplasm</keyword>
<dbReference type="NCBIfam" id="TIGR01855">
    <property type="entry name" value="IMP_synth_hisH"/>
    <property type="match status" value="1"/>
</dbReference>
<dbReference type="EC" id="4.3.2.10" evidence="10"/>
<keyword evidence="4 10" id="KW-0378">Hydrolase</keyword>
<dbReference type="GO" id="GO:0005737">
    <property type="term" value="C:cytoplasm"/>
    <property type="evidence" value="ECO:0007669"/>
    <property type="project" value="UniProtKB-SubCell"/>
</dbReference>
<evidence type="ECO:0000256" key="8">
    <source>
        <dbReference type="ARBA" id="ARBA00047838"/>
    </source>
</evidence>
<evidence type="ECO:0000256" key="3">
    <source>
        <dbReference type="ARBA" id="ARBA00022605"/>
    </source>
</evidence>
<evidence type="ECO:0000313" key="14">
    <source>
        <dbReference type="Proteomes" id="UP000283458"/>
    </source>
</evidence>
<dbReference type="PROSITE" id="PS51273">
    <property type="entry name" value="GATASE_TYPE_1"/>
    <property type="match status" value="1"/>
</dbReference>
<evidence type="ECO:0000256" key="10">
    <source>
        <dbReference type="HAMAP-Rule" id="MF_00278"/>
    </source>
</evidence>
<keyword evidence="5 10" id="KW-0315">Glutamine amidotransferase</keyword>
<gene>
    <name evidence="10 13" type="primary">hisH</name>
    <name evidence="13" type="ORF">D3877_28365</name>
</gene>
<sequence>MRVAVVDYGSGNLTSVTGALRHLGVEPVLSSDPSVLSSAEKIILPGVGAFGDCIRNLRQTGLDRFLEQVKDKVPILGICVGAQMMCRESDEFGRHEGLGWVDAVVRRLEMAPDQSDLRVPHVGWNELHRTRDCPLFVDVPDDALFYYVHSYAMQPCMADLAVATCDYGSRFMASFQAGMVYGVQFHPEKSQQHGLTVLKNFVERG</sequence>
<evidence type="ECO:0000256" key="5">
    <source>
        <dbReference type="ARBA" id="ARBA00022962"/>
    </source>
</evidence>
<feature type="active site" evidence="10 11">
    <location>
        <position position="186"/>
    </location>
</feature>
<dbReference type="SUPFAM" id="SSF52317">
    <property type="entry name" value="Class I glutamine amidotransferase-like"/>
    <property type="match status" value="1"/>
</dbReference>
<comment type="subunit">
    <text evidence="2 10">Heterodimer of HisH and HisF.</text>
</comment>
<keyword evidence="14" id="KW-1185">Reference proteome</keyword>
<keyword evidence="3 10" id="KW-0028">Amino-acid biosynthesis</keyword>
<comment type="subcellular location">
    <subcellularLocation>
        <location evidence="10">Cytoplasm</location>
    </subcellularLocation>
</comment>
<reference evidence="13 14" key="1">
    <citation type="submission" date="2018-09" db="EMBL/GenBank/DDBJ databases">
        <authorList>
            <person name="Zhu H."/>
        </authorList>
    </citation>
    <scope>NUCLEOTIDE SEQUENCE [LARGE SCALE GENOMIC DNA]</scope>
    <source>
        <strain evidence="13 14">K2W22B-5</strain>
    </source>
</reference>
<evidence type="ECO:0000256" key="4">
    <source>
        <dbReference type="ARBA" id="ARBA00022801"/>
    </source>
</evidence>
<comment type="catalytic activity">
    <reaction evidence="9 10">
        <text>L-glutamine + H2O = L-glutamate + NH4(+)</text>
        <dbReference type="Rhea" id="RHEA:15889"/>
        <dbReference type="ChEBI" id="CHEBI:15377"/>
        <dbReference type="ChEBI" id="CHEBI:28938"/>
        <dbReference type="ChEBI" id="CHEBI:29985"/>
        <dbReference type="ChEBI" id="CHEBI:58359"/>
        <dbReference type="EC" id="3.5.1.2"/>
    </reaction>
</comment>
<keyword evidence="6 10" id="KW-0368">Histidine biosynthesis</keyword>
<evidence type="ECO:0000256" key="6">
    <source>
        <dbReference type="ARBA" id="ARBA00023102"/>
    </source>
</evidence>
<dbReference type="PANTHER" id="PTHR42701:SF1">
    <property type="entry name" value="IMIDAZOLE GLYCEROL PHOSPHATE SYNTHASE SUBUNIT HISH"/>
    <property type="match status" value="1"/>
</dbReference>
<dbReference type="CDD" id="cd01748">
    <property type="entry name" value="GATase1_IGP_Synthase"/>
    <property type="match status" value="1"/>
</dbReference>
<dbReference type="HAMAP" id="MF_00278">
    <property type="entry name" value="HisH"/>
    <property type="match status" value="1"/>
</dbReference>
<evidence type="ECO:0000256" key="7">
    <source>
        <dbReference type="ARBA" id="ARBA00023239"/>
    </source>
</evidence>
<evidence type="ECO:0000313" key="13">
    <source>
        <dbReference type="EMBL" id="RJF76801.1"/>
    </source>
</evidence>
<dbReference type="GO" id="GO:0000105">
    <property type="term" value="P:L-histidine biosynthetic process"/>
    <property type="evidence" value="ECO:0007669"/>
    <property type="project" value="UniProtKB-UniRule"/>
</dbReference>
<dbReference type="RefSeq" id="WP_119834153.1">
    <property type="nucleotide sequence ID" value="NZ_QYUL01000006.1"/>
</dbReference>
<keyword evidence="7 10" id="KW-0456">Lyase</keyword>
<dbReference type="PIRSF" id="PIRSF000495">
    <property type="entry name" value="Amidotransf_hisH"/>
    <property type="match status" value="1"/>
</dbReference>
<dbReference type="AlphaFoldDB" id="A0A418VL11"/>
<dbReference type="Proteomes" id="UP000283458">
    <property type="component" value="Unassembled WGS sequence"/>
</dbReference>
<comment type="function">
    <text evidence="10">IGPS catalyzes the conversion of PRFAR and glutamine to IGP, AICAR and glutamate. The HisH subunit catalyzes the hydrolysis of glutamine to glutamate and ammonia as part of the synthesis of IGP and AICAR. The resulting ammonia molecule is channeled to the active site of HisF.</text>
</comment>
<evidence type="ECO:0000259" key="12">
    <source>
        <dbReference type="Pfam" id="PF00117"/>
    </source>
</evidence>
<feature type="domain" description="Glutamine amidotransferase" evidence="12">
    <location>
        <begin position="5"/>
        <end position="202"/>
    </location>
</feature>
<dbReference type="UniPathway" id="UPA00031">
    <property type="reaction ID" value="UER00010"/>
</dbReference>
<dbReference type="GO" id="GO:0000107">
    <property type="term" value="F:imidazoleglycerol-phosphate synthase activity"/>
    <property type="evidence" value="ECO:0007669"/>
    <property type="project" value="UniProtKB-UniRule"/>
</dbReference>
<evidence type="ECO:0000256" key="11">
    <source>
        <dbReference type="PIRSR" id="PIRSR000495-1"/>
    </source>
</evidence>
<comment type="caution">
    <text evidence="13">The sequence shown here is derived from an EMBL/GenBank/DDBJ whole genome shotgun (WGS) entry which is preliminary data.</text>
</comment>
<comment type="pathway">
    <text evidence="1 10">Amino-acid biosynthesis; L-histidine biosynthesis; L-histidine from 5-phospho-alpha-D-ribose 1-diphosphate: step 5/9.</text>
</comment>
<evidence type="ECO:0000256" key="1">
    <source>
        <dbReference type="ARBA" id="ARBA00005091"/>
    </source>
</evidence>
<dbReference type="EMBL" id="QYUL01000006">
    <property type="protein sequence ID" value="RJF76801.1"/>
    <property type="molecule type" value="Genomic_DNA"/>
</dbReference>
<dbReference type="InterPro" id="IPR017926">
    <property type="entry name" value="GATASE"/>
</dbReference>
<dbReference type="Pfam" id="PF00117">
    <property type="entry name" value="GATase"/>
    <property type="match status" value="1"/>
</dbReference>
<evidence type="ECO:0000256" key="9">
    <source>
        <dbReference type="ARBA" id="ARBA00049534"/>
    </source>
</evidence>
<organism evidence="13 14">
    <name type="scientific">Azospirillum cavernae</name>
    <dbReference type="NCBI Taxonomy" id="2320860"/>
    <lineage>
        <taxon>Bacteria</taxon>
        <taxon>Pseudomonadati</taxon>
        <taxon>Pseudomonadota</taxon>
        <taxon>Alphaproteobacteria</taxon>
        <taxon>Rhodospirillales</taxon>
        <taxon>Azospirillaceae</taxon>
        <taxon>Azospirillum</taxon>
    </lineage>
</organism>
<dbReference type="InterPro" id="IPR010139">
    <property type="entry name" value="Imidazole-glycPsynth_HisH"/>
</dbReference>
<evidence type="ECO:0000256" key="2">
    <source>
        <dbReference type="ARBA" id="ARBA00011152"/>
    </source>
</evidence>
<protein>
    <recommendedName>
        <fullName evidence="10">Imidazole glycerol phosphate synthase subunit HisH</fullName>
        <ecNumber evidence="10">4.3.2.10</ecNumber>
    </recommendedName>
    <alternativeName>
        <fullName evidence="10">IGP synthase glutaminase subunit</fullName>
        <ecNumber evidence="10">3.5.1.2</ecNumber>
    </alternativeName>
    <alternativeName>
        <fullName evidence="10">IGP synthase subunit HisH</fullName>
    </alternativeName>
    <alternativeName>
        <fullName evidence="10">ImGP synthase subunit HisH</fullName>
        <shortName evidence="10">IGPS subunit HisH</shortName>
    </alternativeName>
</protein>
<dbReference type="GO" id="GO:0004359">
    <property type="term" value="F:glutaminase activity"/>
    <property type="evidence" value="ECO:0007669"/>
    <property type="project" value="UniProtKB-EC"/>
</dbReference>
<dbReference type="GO" id="GO:0016829">
    <property type="term" value="F:lyase activity"/>
    <property type="evidence" value="ECO:0007669"/>
    <property type="project" value="UniProtKB-KW"/>
</dbReference>
<feature type="active site" description="Nucleophile" evidence="10 11">
    <location>
        <position position="79"/>
    </location>
</feature>
<dbReference type="OrthoDB" id="9807137at2"/>
<dbReference type="PANTHER" id="PTHR42701">
    <property type="entry name" value="IMIDAZOLE GLYCEROL PHOSPHATE SYNTHASE SUBUNIT HISH"/>
    <property type="match status" value="1"/>
</dbReference>
<comment type="catalytic activity">
    <reaction evidence="8 10">
        <text>5-[(5-phospho-1-deoxy-D-ribulos-1-ylimino)methylamino]-1-(5-phospho-beta-D-ribosyl)imidazole-4-carboxamide + L-glutamine = D-erythro-1-(imidazol-4-yl)glycerol 3-phosphate + 5-amino-1-(5-phospho-beta-D-ribosyl)imidazole-4-carboxamide + L-glutamate + H(+)</text>
        <dbReference type="Rhea" id="RHEA:24793"/>
        <dbReference type="ChEBI" id="CHEBI:15378"/>
        <dbReference type="ChEBI" id="CHEBI:29985"/>
        <dbReference type="ChEBI" id="CHEBI:58278"/>
        <dbReference type="ChEBI" id="CHEBI:58359"/>
        <dbReference type="ChEBI" id="CHEBI:58475"/>
        <dbReference type="ChEBI" id="CHEBI:58525"/>
        <dbReference type="EC" id="4.3.2.10"/>
    </reaction>
</comment>
<accession>A0A418VL11</accession>
<dbReference type="Gene3D" id="3.40.50.880">
    <property type="match status" value="1"/>
</dbReference>
<name>A0A418VL11_9PROT</name>